<reference evidence="1 2" key="1">
    <citation type="journal article" date="2018" name="BMC Genomics">
        <title>Comparative genome analyses reveal sequence features reflecting distinct modes of host-adaptation between dicot and monocot powdery mildew.</title>
        <authorList>
            <person name="Wu Y."/>
            <person name="Ma X."/>
            <person name="Pan Z."/>
            <person name="Kale S.D."/>
            <person name="Song Y."/>
            <person name="King H."/>
            <person name="Zhang Q."/>
            <person name="Presley C."/>
            <person name="Deng X."/>
            <person name="Wei C.I."/>
            <person name="Xiao S."/>
        </authorList>
    </citation>
    <scope>NUCLEOTIDE SEQUENCE [LARGE SCALE GENOMIC DNA]</scope>
    <source>
        <strain evidence="1">UCSC1</strain>
    </source>
</reference>
<dbReference type="AlphaFoldDB" id="A0A420IJ98"/>
<evidence type="ECO:0000313" key="2">
    <source>
        <dbReference type="Proteomes" id="UP000285405"/>
    </source>
</evidence>
<comment type="caution">
    <text evidence="1">The sequence shown here is derived from an EMBL/GenBank/DDBJ whole genome shotgun (WGS) entry which is preliminary data.</text>
</comment>
<dbReference type="EMBL" id="MCBR01008410">
    <property type="protein sequence ID" value="RKF74573.1"/>
    <property type="molecule type" value="Genomic_DNA"/>
</dbReference>
<feature type="non-terminal residue" evidence="1">
    <location>
        <position position="59"/>
    </location>
</feature>
<dbReference type="Proteomes" id="UP000285405">
    <property type="component" value="Unassembled WGS sequence"/>
</dbReference>
<accession>A0A420IJ98</accession>
<proteinExistence type="predicted"/>
<sequence length="59" mass="6945">MSTYCNTKFDLTEMNPSNPSPQCRRKYLSSKECIREKHCENTLTKPFNKLLMIQDYPGI</sequence>
<evidence type="ECO:0000313" key="1">
    <source>
        <dbReference type="EMBL" id="RKF74573.1"/>
    </source>
</evidence>
<protein>
    <submittedName>
        <fullName evidence="1">Uncharacterized protein</fullName>
    </submittedName>
</protein>
<organism evidence="1 2">
    <name type="scientific">Golovinomyces cichoracearum</name>
    <dbReference type="NCBI Taxonomy" id="62708"/>
    <lineage>
        <taxon>Eukaryota</taxon>
        <taxon>Fungi</taxon>
        <taxon>Dikarya</taxon>
        <taxon>Ascomycota</taxon>
        <taxon>Pezizomycotina</taxon>
        <taxon>Leotiomycetes</taxon>
        <taxon>Erysiphales</taxon>
        <taxon>Erysiphaceae</taxon>
        <taxon>Golovinomyces</taxon>
    </lineage>
</organism>
<name>A0A420IJ98_9PEZI</name>
<gene>
    <name evidence="1" type="ORF">GcC1_084034</name>
</gene>